<evidence type="ECO:0000256" key="4">
    <source>
        <dbReference type="ARBA" id="ARBA00035217"/>
    </source>
</evidence>
<proteinExistence type="inferred from homology"/>
<dbReference type="SUPFAM" id="SSF48140">
    <property type="entry name" value="Ribosomal protein L19 (L19e)"/>
    <property type="match status" value="1"/>
</dbReference>
<dbReference type="InterPro" id="IPR057260">
    <property type="entry name" value="Ribosomal_L19e_C"/>
</dbReference>
<evidence type="ECO:0000256" key="3">
    <source>
        <dbReference type="ARBA" id="ARBA00023274"/>
    </source>
</evidence>
<name>A0ABD2QM59_9PLAT</name>
<organism evidence="8 9">
    <name type="scientific">Cichlidogyrus casuarinus</name>
    <dbReference type="NCBI Taxonomy" id="1844966"/>
    <lineage>
        <taxon>Eukaryota</taxon>
        <taxon>Metazoa</taxon>
        <taxon>Spiralia</taxon>
        <taxon>Lophotrochozoa</taxon>
        <taxon>Platyhelminthes</taxon>
        <taxon>Monogenea</taxon>
        <taxon>Monopisthocotylea</taxon>
        <taxon>Dactylogyridea</taxon>
        <taxon>Ancyrocephalidae</taxon>
        <taxon>Cichlidogyrus</taxon>
    </lineage>
</organism>
<dbReference type="InterPro" id="IPR015972">
    <property type="entry name" value="Ribosomal_eL19_dom1"/>
</dbReference>
<dbReference type="EMBL" id="JBJKFK010000040">
    <property type="protein sequence ID" value="KAL3320624.1"/>
    <property type="molecule type" value="Genomic_DNA"/>
</dbReference>
<dbReference type="InterPro" id="IPR057259">
    <property type="entry name" value="Ribosomal_L19e"/>
</dbReference>
<dbReference type="FunFam" id="1.10.1650.10:FF:000001">
    <property type="entry name" value="Ribosomal protein L19"/>
    <property type="match status" value="1"/>
</dbReference>
<keyword evidence="9" id="KW-1185">Reference proteome</keyword>
<sequence>MSNLTSQKRLAAAVLGCGKKRLWLDPNESQTIANANSRKMIRKLVKDSLIIKKPVAIHSRSRVRKNLLARRKGRHCGPGKRKGTAEARMPTKVLWMRRMRVLRRLLKRYREADKIDRKMYHQLYQQCKGNQFKNKRVLVDFIHKKKAEKLRSKQLSDQAEALRQRKKDARVRREKRVEEKMKAWVASAPVAEPKKEVKPEAKAEKAKDAPKKTESKKPAPSGKAAPKPKKK</sequence>
<evidence type="ECO:0000256" key="2">
    <source>
        <dbReference type="ARBA" id="ARBA00022980"/>
    </source>
</evidence>
<reference evidence="8 9" key="1">
    <citation type="submission" date="2024-11" db="EMBL/GenBank/DDBJ databases">
        <title>Adaptive evolution of stress response genes in parasites aligns with host niche diversity.</title>
        <authorList>
            <person name="Hahn C."/>
            <person name="Resl P."/>
        </authorList>
    </citation>
    <scope>NUCLEOTIDE SEQUENCE [LARGE SCALE GENOMIC DNA]</scope>
    <source>
        <strain evidence="8">EGGRZ-B1_66</strain>
        <tissue evidence="8">Body</tissue>
    </source>
</reference>
<dbReference type="InterPro" id="IPR033935">
    <property type="entry name" value="Ribosomal_eL19_euk"/>
</dbReference>
<dbReference type="GO" id="GO:1990904">
    <property type="term" value="C:ribonucleoprotein complex"/>
    <property type="evidence" value="ECO:0007669"/>
    <property type="project" value="UniProtKB-KW"/>
</dbReference>
<dbReference type="AlphaFoldDB" id="A0ABD2QM59"/>
<dbReference type="GO" id="GO:0005840">
    <property type="term" value="C:ribosome"/>
    <property type="evidence" value="ECO:0007669"/>
    <property type="project" value="UniProtKB-KW"/>
</dbReference>
<dbReference type="SMART" id="SM01416">
    <property type="entry name" value="Ribosomal_L19e"/>
    <property type="match status" value="1"/>
</dbReference>
<feature type="compositionally biased region" description="Basic residues" evidence="6">
    <location>
        <begin position="164"/>
        <end position="174"/>
    </location>
</feature>
<gene>
    <name evidence="8" type="primary">RPL19_2</name>
    <name evidence="8" type="ORF">Ciccas_000699</name>
</gene>
<keyword evidence="3" id="KW-0687">Ribonucleoprotein</keyword>
<dbReference type="InterPro" id="IPR035970">
    <property type="entry name" value="60S_ribosomal_eL19_sf"/>
</dbReference>
<feature type="region of interest" description="Disordered" evidence="6">
    <location>
        <begin position="151"/>
        <end position="231"/>
    </location>
</feature>
<dbReference type="FunFam" id="1.10.1200.240:FF:000001">
    <property type="entry name" value="Ribosomal protein L19"/>
    <property type="match status" value="1"/>
</dbReference>
<dbReference type="Proteomes" id="UP001626550">
    <property type="component" value="Unassembled WGS sequence"/>
</dbReference>
<dbReference type="InterPro" id="IPR000196">
    <property type="entry name" value="Ribosomal_eL19_dom"/>
</dbReference>
<evidence type="ECO:0000256" key="6">
    <source>
        <dbReference type="SAM" id="MobiDB-lite"/>
    </source>
</evidence>
<dbReference type="Pfam" id="PF25476">
    <property type="entry name" value="Ribosomal_L19e_C"/>
    <property type="match status" value="1"/>
</dbReference>
<dbReference type="CDD" id="cd01417">
    <property type="entry name" value="Ribosomal_L19e_E"/>
    <property type="match status" value="1"/>
</dbReference>
<evidence type="ECO:0000259" key="7">
    <source>
        <dbReference type="SMART" id="SM01416"/>
    </source>
</evidence>
<feature type="compositionally biased region" description="Basic and acidic residues" evidence="6">
    <location>
        <begin position="192"/>
        <end position="217"/>
    </location>
</feature>
<feature type="domain" description="Large ribosomal subunit protein eL19" evidence="7">
    <location>
        <begin position="3"/>
        <end position="146"/>
    </location>
</feature>
<evidence type="ECO:0000256" key="1">
    <source>
        <dbReference type="ARBA" id="ARBA00011082"/>
    </source>
</evidence>
<evidence type="ECO:0000256" key="5">
    <source>
        <dbReference type="ARBA" id="ARBA00035324"/>
    </source>
</evidence>
<keyword evidence="2 8" id="KW-0689">Ribosomal protein</keyword>
<dbReference type="HAMAP" id="MF_01475">
    <property type="entry name" value="Ribosomal_eL19"/>
    <property type="match status" value="1"/>
</dbReference>
<evidence type="ECO:0000313" key="9">
    <source>
        <dbReference type="Proteomes" id="UP001626550"/>
    </source>
</evidence>
<dbReference type="Gene3D" id="1.10.1200.240">
    <property type="match status" value="1"/>
</dbReference>
<comment type="caution">
    <text evidence="8">The sequence shown here is derived from an EMBL/GenBank/DDBJ whole genome shotgun (WGS) entry which is preliminary data.</text>
</comment>
<comment type="similarity">
    <text evidence="1">Belongs to the eukaryotic ribosomal protein eL19 family.</text>
</comment>
<dbReference type="NCBIfam" id="NF006343">
    <property type="entry name" value="PRK08570.1"/>
    <property type="match status" value="1"/>
</dbReference>
<accession>A0ABD2QM59</accession>
<protein>
    <recommendedName>
        <fullName evidence="4">Large ribosomal subunit protein eL19</fullName>
    </recommendedName>
    <alternativeName>
        <fullName evidence="5">60S ribosomal protein L19</fullName>
    </alternativeName>
</protein>
<dbReference type="PANTHER" id="PTHR10722">
    <property type="entry name" value="60S RIBOSOMAL PROTEIN L19"/>
    <property type="match status" value="1"/>
</dbReference>
<dbReference type="Gene3D" id="1.10.1650.10">
    <property type="match status" value="1"/>
</dbReference>
<dbReference type="Pfam" id="PF01280">
    <property type="entry name" value="Ribosomal_L19e"/>
    <property type="match status" value="1"/>
</dbReference>
<evidence type="ECO:0000313" key="8">
    <source>
        <dbReference type="EMBL" id="KAL3320624.1"/>
    </source>
</evidence>
<dbReference type="InterPro" id="IPR039547">
    <property type="entry name" value="Ribosomal_eL19"/>
</dbReference>